<keyword evidence="7" id="KW-1185">Reference proteome</keyword>
<gene>
    <name evidence="6" type="ORF">DYB32_005211</name>
</gene>
<evidence type="ECO:0000256" key="3">
    <source>
        <dbReference type="ARBA" id="ARBA00022833"/>
    </source>
</evidence>
<dbReference type="InterPro" id="IPR036236">
    <property type="entry name" value="Znf_C2H2_sf"/>
</dbReference>
<dbReference type="SUPFAM" id="SSF57667">
    <property type="entry name" value="beta-beta-alpha zinc fingers"/>
    <property type="match status" value="1"/>
</dbReference>
<keyword evidence="2" id="KW-0863">Zinc-finger</keyword>
<dbReference type="VEuPathDB" id="FungiDB:H310_12778"/>
<dbReference type="SMART" id="SM00355">
    <property type="entry name" value="ZnF_C2H2"/>
    <property type="match status" value="2"/>
</dbReference>
<sequence length="470" mass="53466">MRCHYEVLGVERDASSGELRKAFHKLALKWHPDKVKEGQDVDEATQVFQEIQSAYEVVSDPHERAWYDDHREQILRGEDGAHHDGDADRFDIMRFFSTSVYKGFQDDERGFYSIYRGVFEEIDALDQAARGDPNSAPSFGTSASQVPHAFYEYWRSYMTDQTFSWLDQYKTTDAPTREIRRLMEKDNKKARDAGKKTFSANVRALADFVRKRDKRMIKHLQEKEAHKAAQQVEKAAAAAARKAAFAAKKAEFHATWEATESSQYATATLQAEEAKRRAKADAMVLVCELCKKEFKSEKQVQNHLVSKKHREQMILAGVDPTMLDELLALETADQAVPQRRASRARRDDDSDDDGVVQPRKQDVKAQLSPEDEAAKRLERQDKDRKAAEKRQERKDKRKTQKKSDAASSSTTTTAPAPLSKGAVKGKAAKAATDADEFPCGSCSMTFPTLKMRTHHPTLQKHVKKERHEMP</sequence>
<feature type="compositionally biased region" description="Low complexity" evidence="4">
    <location>
        <begin position="405"/>
        <end position="431"/>
    </location>
</feature>
<dbReference type="EMBL" id="QUSY01000451">
    <property type="protein sequence ID" value="RHY29347.1"/>
    <property type="molecule type" value="Genomic_DNA"/>
</dbReference>
<feature type="region of interest" description="Disordered" evidence="4">
    <location>
        <begin position="334"/>
        <end position="470"/>
    </location>
</feature>
<dbReference type="PROSITE" id="PS50076">
    <property type="entry name" value="DNAJ_2"/>
    <property type="match status" value="1"/>
</dbReference>
<dbReference type="InterPro" id="IPR036869">
    <property type="entry name" value="J_dom_sf"/>
</dbReference>
<dbReference type="GO" id="GO:0008270">
    <property type="term" value="F:zinc ion binding"/>
    <property type="evidence" value="ECO:0007669"/>
    <property type="project" value="UniProtKB-KW"/>
</dbReference>
<dbReference type="Gene3D" id="1.10.287.110">
    <property type="entry name" value="DnaJ domain"/>
    <property type="match status" value="1"/>
</dbReference>
<evidence type="ECO:0000256" key="4">
    <source>
        <dbReference type="SAM" id="MobiDB-lite"/>
    </source>
</evidence>
<dbReference type="InterPro" id="IPR022755">
    <property type="entry name" value="Znf_C2H2_jaz"/>
</dbReference>
<evidence type="ECO:0000259" key="5">
    <source>
        <dbReference type="PROSITE" id="PS50076"/>
    </source>
</evidence>
<evidence type="ECO:0000256" key="2">
    <source>
        <dbReference type="ARBA" id="ARBA00022771"/>
    </source>
</evidence>
<proteinExistence type="predicted"/>
<dbReference type="PANTHER" id="PTHR44029">
    <property type="entry name" value="DNAJ HOMOLOG SUBFAMILY C MEMBER 21"/>
    <property type="match status" value="1"/>
</dbReference>
<protein>
    <recommendedName>
        <fullName evidence="5">J domain-containing protein</fullName>
    </recommendedName>
</protein>
<keyword evidence="3" id="KW-0862">Zinc</keyword>
<dbReference type="InterPro" id="IPR054076">
    <property type="entry name" value="ZUO1-like_ZHD"/>
</dbReference>
<keyword evidence="1" id="KW-0479">Metal-binding</keyword>
<name>A0A418AV30_9STRA</name>
<evidence type="ECO:0000313" key="6">
    <source>
        <dbReference type="EMBL" id="RHY29347.1"/>
    </source>
</evidence>
<feature type="compositionally biased region" description="Basic residues" evidence="4">
    <location>
        <begin position="451"/>
        <end position="464"/>
    </location>
</feature>
<dbReference type="AlphaFoldDB" id="A0A418AV30"/>
<dbReference type="PRINTS" id="PR00625">
    <property type="entry name" value="JDOMAIN"/>
</dbReference>
<dbReference type="Proteomes" id="UP000285060">
    <property type="component" value="Unassembled WGS sequence"/>
</dbReference>
<dbReference type="PROSITE" id="PS00028">
    <property type="entry name" value="ZINC_FINGER_C2H2_1"/>
    <property type="match status" value="2"/>
</dbReference>
<dbReference type="PANTHER" id="PTHR44029:SF1">
    <property type="entry name" value="DNAJ HOMOLOG SUBFAMILY C MEMBER 21"/>
    <property type="match status" value="1"/>
</dbReference>
<dbReference type="Pfam" id="PF21884">
    <property type="entry name" value="ZUO1-like_ZHD"/>
    <property type="match status" value="1"/>
</dbReference>
<dbReference type="Pfam" id="PF12171">
    <property type="entry name" value="zf-C2H2_jaz"/>
    <property type="match status" value="1"/>
</dbReference>
<dbReference type="InterPro" id="IPR001623">
    <property type="entry name" value="DnaJ_domain"/>
</dbReference>
<reference evidence="6 7" key="1">
    <citation type="submission" date="2018-08" db="EMBL/GenBank/DDBJ databases">
        <title>Aphanomyces genome sequencing and annotation.</title>
        <authorList>
            <person name="Minardi D."/>
            <person name="Oidtmann B."/>
            <person name="Van Der Giezen M."/>
            <person name="Studholme D.J."/>
        </authorList>
    </citation>
    <scope>NUCLEOTIDE SEQUENCE [LARGE SCALE GENOMIC DNA]</scope>
    <source>
        <strain evidence="6 7">NJM0002</strain>
    </source>
</reference>
<dbReference type="Gene3D" id="3.30.160.60">
    <property type="entry name" value="Classic Zinc Finger"/>
    <property type="match status" value="1"/>
</dbReference>
<evidence type="ECO:0000313" key="7">
    <source>
        <dbReference type="Proteomes" id="UP000285060"/>
    </source>
</evidence>
<dbReference type="SMART" id="SM00271">
    <property type="entry name" value="DnaJ"/>
    <property type="match status" value="1"/>
</dbReference>
<accession>A0A418AV30</accession>
<dbReference type="Pfam" id="PF00226">
    <property type="entry name" value="DnaJ"/>
    <property type="match status" value="1"/>
</dbReference>
<feature type="compositionally biased region" description="Basic and acidic residues" evidence="4">
    <location>
        <begin position="372"/>
        <end position="394"/>
    </location>
</feature>
<dbReference type="CDD" id="cd06257">
    <property type="entry name" value="DnaJ"/>
    <property type="match status" value="1"/>
</dbReference>
<feature type="domain" description="J" evidence="5">
    <location>
        <begin position="3"/>
        <end position="71"/>
    </location>
</feature>
<dbReference type="InterPro" id="IPR051964">
    <property type="entry name" value="Chaperone_stress_response"/>
</dbReference>
<comment type="caution">
    <text evidence="6">The sequence shown here is derived from an EMBL/GenBank/DDBJ whole genome shotgun (WGS) entry which is preliminary data.</text>
</comment>
<dbReference type="GO" id="GO:0005737">
    <property type="term" value="C:cytoplasm"/>
    <property type="evidence" value="ECO:0007669"/>
    <property type="project" value="TreeGrafter"/>
</dbReference>
<evidence type="ECO:0000256" key="1">
    <source>
        <dbReference type="ARBA" id="ARBA00022723"/>
    </source>
</evidence>
<dbReference type="InterPro" id="IPR013087">
    <property type="entry name" value="Znf_C2H2_type"/>
</dbReference>
<dbReference type="SUPFAM" id="SSF46565">
    <property type="entry name" value="Chaperone J-domain"/>
    <property type="match status" value="1"/>
</dbReference>
<organism evidence="6 7">
    <name type="scientific">Aphanomyces invadans</name>
    <dbReference type="NCBI Taxonomy" id="157072"/>
    <lineage>
        <taxon>Eukaryota</taxon>
        <taxon>Sar</taxon>
        <taxon>Stramenopiles</taxon>
        <taxon>Oomycota</taxon>
        <taxon>Saprolegniomycetes</taxon>
        <taxon>Saprolegniales</taxon>
        <taxon>Verrucalvaceae</taxon>
        <taxon>Aphanomyces</taxon>
    </lineage>
</organism>